<accession>A0A1T4LT40</accession>
<dbReference type="GO" id="GO:0051920">
    <property type="term" value="F:peroxiredoxin activity"/>
    <property type="evidence" value="ECO:0007669"/>
    <property type="project" value="InterPro"/>
</dbReference>
<dbReference type="EMBL" id="FUWS01000002">
    <property type="protein sequence ID" value="SJZ57909.1"/>
    <property type="molecule type" value="Genomic_DNA"/>
</dbReference>
<dbReference type="InterPro" id="IPR052512">
    <property type="entry name" value="4CMD/NDH-1_regulator"/>
</dbReference>
<dbReference type="Pfam" id="PF02627">
    <property type="entry name" value="CMD"/>
    <property type="match status" value="1"/>
</dbReference>
<feature type="domain" description="Carboxymuconolactone decarboxylase-like" evidence="1">
    <location>
        <begin position="45"/>
        <end position="126"/>
    </location>
</feature>
<keyword evidence="3" id="KW-1185">Reference proteome</keyword>
<reference evidence="2 3" key="1">
    <citation type="submission" date="2017-02" db="EMBL/GenBank/DDBJ databases">
        <authorList>
            <person name="Peterson S.W."/>
        </authorList>
    </citation>
    <scope>NUCLEOTIDE SEQUENCE [LARGE SCALE GENOMIC DNA]</scope>
    <source>
        <strain evidence="2 3">DSM 45154</strain>
    </source>
</reference>
<sequence>MDTDETRSATDEARHAEGMRVRRAVLGDAHVDRAVAGTTPFTEPFQDLITRYAWGEIWTRPGLDRKTRSCMVLTALVAKGHWEELAMHVRAAVRNGLSAEEIAEVFLQAAIYCGVPAANKAFSIAQRVLAEIDDTSPH</sequence>
<dbReference type="NCBIfam" id="TIGR02425">
    <property type="entry name" value="decarb_PcaC"/>
    <property type="match status" value="1"/>
</dbReference>
<proteinExistence type="predicted"/>
<dbReference type="PANTHER" id="PTHR33570:SF2">
    <property type="entry name" value="CARBOXYMUCONOLACTONE DECARBOXYLASE-LIKE DOMAIN-CONTAINING PROTEIN"/>
    <property type="match status" value="1"/>
</dbReference>
<dbReference type="AlphaFoldDB" id="A0A1T4LT40"/>
<gene>
    <name evidence="2" type="ORF">SAMN02745673_00815</name>
</gene>
<dbReference type="InterPro" id="IPR003779">
    <property type="entry name" value="CMD-like"/>
</dbReference>
<evidence type="ECO:0000313" key="3">
    <source>
        <dbReference type="Proteomes" id="UP000190637"/>
    </source>
</evidence>
<name>A0A1T4LT40_9ACTN</name>
<protein>
    <submittedName>
        <fullName evidence="2">4-carboxymuconolactone decarboxylase</fullName>
    </submittedName>
</protein>
<evidence type="ECO:0000313" key="2">
    <source>
        <dbReference type="EMBL" id="SJZ57909.1"/>
    </source>
</evidence>
<dbReference type="RefSeq" id="WP_078760230.1">
    <property type="nucleotide sequence ID" value="NZ_FUWS01000002.1"/>
</dbReference>
<organism evidence="2 3">
    <name type="scientific">Marinactinospora thermotolerans DSM 45154</name>
    <dbReference type="NCBI Taxonomy" id="1122192"/>
    <lineage>
        <taxon>Bacteria</taxon>
        <taxon>Bacillati</taxon>
        <taxon>Actinomycetota</taxon>
        <taxon>Actinomycetes</taxon>
        <taxon>Streptosporangiales</taxon>
        <taxon>Nocardiopsidaceae</taxon>
        <taxon>Marinactinospora</taxon>
    </lineage>
</organism>
<dbReference type="PANTHER" id="PTHR33570">
    <property type="entry name" value="4-CARBOXYMUCONOLACTONE DECARBOXYLASE FAMILY PROTEIN"/>
    <property type="match status" value="1"/>
</dbReference>
<evidence type="ECO:0000259" key="1">
    <source>
        <dbReference type="Pfam" id="PF02627"/>
    </source>
</evidence>
<dbReference type="OrthoDB" id="9802489at2"/>
<dbReference type="InterPro" id="IPR012788">
    <property type="entry name" value="Decarb_PcaC"/>
</dbReference>
<dbReference type="STRING" id="1122192.SAMN02745673_00815"/>
<dbReference type="SUPFAM" id="SSF69118">
    <property type="entry name" value="AhpD-like"/>
    <property type="match status" value="1"/>
</dbReference>
<dbReference type="Gene3D" id="1.20.1290.10">
    <property type="entry name" value="AhpD-like"/>
    <property type="match status" value="1"/>
</dbReference>
<dbReference type="InterPro" id="IPR029032">
    <property type="entry name" value="AhpD-like"/>
</dbReference>
<dbReference type="Proteomes" id="UP000190637">
    <property type="component" value="Unassembled WGS sequence"/>
</dbReference>